<evidence type="ECO:0000256" key="1">
    <source>
        <dbReference type="ARBA" id="ARBA00009405"/>
    </source>
</evidence>
<evidence type="ECO:0000256" key="2">
    <source>
        <dbReference type="ARBA" id="ARBA00022679"/>
    </source>
</evidence>
<evidence type="ECO:0000313" key="8">
    <source>
        <dbReference type="Proteomes" id="UP001251870"/>
    </source>
</evidence>
<feature type="domain" description="Pyruvate carboxyltransferase" evidence="6">
    <location>
        <begin position="4"/>
        <end position="269"/>
    </location>
</feature>
<evidence type="ECO:0000313" key="7">
    <source>
        <dbReference type="EMBL" id="MDR8019753.1"/>
    </source>
</evidence>
<dbReference type="Gene3D" id="3.20.20.70">
    <property type="entry name" value="Aldolase class I"/>
    <property type="match status" value="1"/>
</dbReference>
<dbReference type="PANTHER" id="PTHR42738">
    <property type="entry name" value="HYDROXYMETHYLGLUTARYL-COA LYASE"/>
    <property type="match status" value="1"/>
</dbReference>
<dbReference type="PANTHER" id="PTHR42738:SF7">
    <property type="entry name" value="HYDROXYMETHYLGLUTARYL-COA LYASE"/>
    <property type="match status" value="1"/>
</dbReference>
<sequence>MTTVEITDVCLRDGLQDEPVIVTTEDKLRILDALVDAGVRRLEIGSFVNPKKVPQMADSAELFAGVRRRPDVVLTALALNTRGVERALAAGADEVSIVLSASEAHSSANAGQSVDQALERYRDAVAAHPQVRFIGGISTAFRCPFEGEIDPQRLIRLVEGFRDMGITTVGLADTLGTTPPDELMRSLAHVRTAVPDVEYSLHLHNAHGQALETVTRAVDAGIITFDAAVAGYGGCPFAPGAHGNIATEELISHLHRAGITTGIDLDALTDVAALVRGIVASARPLDTVHTGGRSDA</sequence>
<organism evidence="7 8">
    <name type="scientific">Nesterenkonia aerolata</name>
    <dbReference type="NCBI Taxonomy" id="3074079"/>
    <lineage>
        <taxon>Bacteria</taxon>
        <taxon>Bacillati</taxon>
        <taxon>Actinomycetota</taxon>
        <taxon>Actinomycetes</taxon>
        <taxon>Micrococcales</taxon>
        <taxon>Micrococcaceae</taxon>
        <taxon>Nesterenkonia</taxon>
    </lineage>
</organism>
<dbReference type="EMBL" id="JAVKGR010000010">
    <property type="protein sequence ID" value="MDR8019753.1"/>
    <property type="molecule type" value="Genomic_DNA"/>
</dbReference>
<dbReference type="InterPro" id="IPR043594">
    <property type="entry name" value="HMGL"/>
</dbReference>
<dbReference type="Pfam" id="PF00682">
    <property type="entry name" value="HMGL-like"/>
    <property type="match status" value="1"/>
</dbReference>
<dbReference type="Proteomes" id="UP001251870">
    <property type="component" value="Unassembled WGS sequence"/>
</dbReference>
<dbReference type="CDD" id="cd07938">
    <property type="entry name" value="DRE_TIM_HMGL"/>
    <property type="match status" value="1"/>
</dbReference>
<dbReference type="InterPro" id="IPR013785">
    <property type="entry name" value="Aldolase_TIM"/>
</dbReference>
<evidence type="ECO:0000256" key="4">
    <source>
        <dbReference type="ARBA" id="ARBA00023239"/>
    </source>
</evidence>
<proteinExistence type="inferred from homology"/>
<accession>A0ABU2DTC4</accession>
<evidence type="ECO:0000256" key="5">
    <source>
        <dbReference type="RuleBase" id="RU003523"/>
    </source>
</evidence>
<dbReference type="PROSITE" id="PS50991">
    <property type="entry name" value="PYR_CT"/>
    <property type="match status" value="1"/>
</dbReference>
<dbReference type="SUPFAM" id="SSF51569">
    <property type="entry name" value="Aldolase"/>
    <property type="match status" value="1"/>
</dbReference>
<dbReference type="PROSITE" id="PS00815">
    <property type="entry name" value="AIPM_HOMOCIT_SYNTH_1"/>
    <property type="match status" value="1"/>
</dbReference>
<reference evidence="7 8" key="1">
    <citation type="submission" date="2023-09" db="EMBL/GenBank/DDBJ databases">
        <title>Description of three actinobacteria isolated from air of manufacturing shop in a pharmaceutical factory.</title>
        <authorList>
            <person name="Zhang D.-F."/>
        </authorList>
    </citation>
    <scope>NUCLEOTIDE SEQUENCE [LARGE SCALE GENOMIC DNA]</scope>
    <source>
        <strain evidence="7 8">LY-0111</strain>
    </source>
</reference>
<dbReference type="InterPro" id="IPR000891">
    <property type="entry name" value="PYR_CT"/>
</dbReference>
<name>A0ABU2DTC4_9MICC</name>
<comment type="caution">
    <text evidence="7">The sequence shown here is derived from an EMBL/GenBank/DDBJ whole genome shotgun (WGS) entry which is preliminary data.</text>
</comment>
<comment type="similarity">
    <text evidence="1">Belongs to the HMG-CoA lyase family.</text>
</comment>
<keyword evidence="2 5" id="KW-0808">Transferase</keyword>
<protein>
    <submittedName>
        <fullName evidence="7">Hydroxymethylglutaryl-CoA lyase</fullName>
    </submittedName>
</protein>
<dbReference type="InterPro" id="IPR002034">
    <property type="entry name" value="AIPM/Hcit_synth_CS"/>
</dbReference>
<dbReference type="NCBIfam" id="NF004283">
    <property type="entry name" value="PRK05692.1"/>
    <property type="match status" value="1"/>
</dbReference>
<evidence type="ECO:0000256" key="3">
    <source>
        <dbReference type="ARBA" id="ARBA00022723"/>
    </source>
</evidence>
<keyword evidence="8" id="KW-1185">Reference proteome</keyword>
<dbReference type="GO" id="GO:0016829">
    <property type="term" value="F:lyase activity"/>
    <property type="evidence" value="ECO:0007669"/>
    <property type="project" value="UniProtKB-KW"/>
</dbReference>
<keyword evidence="4 7" id="KW-0456">Lyase</keyword>
<dbReference type="RefSeq" id="WP_310548737.1">
    <property type="nucleotide sequence ID" value="NZ_JAVKGR010000010.1"/>
</dbReference>
<gene>
    <name evidence="7" type="ORF">RIL96_09280</name>
</gene>
<keyword evidence="3" id="KW-0479">Metal-binding</keyword>
<evidence type="ECO:0000259" key="6">
    <source>
        <dbReference type="PROSITE" id="PS50991"/>
    </source>
</evidence>
<comment type="similarity">
    <text evidence="5">Belongs to the alpha-IPM synthase/homocitrate synthase family.</text>
</comment>